<gene>
    <name evidence="7" type="ORF">PQ456_15655</name>
</gene>
<feature type="coiled-coil region" evidence="4">
    <location>
        <begin position="796"/>
        <end position="865"/>
    </location>
</feature>
<feature type="coiled-coil region" evidence="4">
    <location>
        <begin position="631"/>
        <end position="718"/>
    </location>
</feature>
<dbReference type="GO" id="GO:0016887">
    <property type="term" value="F:ATP hydrolysis activity"/>
    <property type="evidence" value="ECO:0007669"/>
    <property type="project" value="InterPro"/>
</dbReference>
<comment type="subunit">
    <text evidence="2">Heterodimer of SbcC and SbcD.</text>
</comment>
<feature type="coiled-coil region" evidence="4">
    <location>
        <begin position="936"/>
        <end position="963"/>
    </location>
</feature>
<dbReference type="SUPFAM" id="SSF52540">
    <property type="entry name" value="P-loop containing nucleoside triphosphate hydrolases"/>
    <property type="match status" value="1"/>
</dbReference>
<keyword evidence="4" id="KW-0175">Coiled coil</keyword>
<evidence type="ECO:0000313" key="8">
    <source>
        <dbReference type="Proteomes" id="UP001220509"/>
    </source>
</evidence>
<dbReference type="Proteomes" id="UP001220509">
    <property type="component" value="Chromosome"/>
</dbReference>
<sequence>MKPITLKLSGLQSYREQQEIDFEALCETGLFGIFGPTGSGKSTVLDAITLALYGKVERAYNGTQGIMNHSEDSLFVSFSFELLSAEGAQRYRVERRFKRTGDHTVSNAMSRFIEMREDGDVVVADKLADVTRCVEDYIGLKMDDFTRAVVLPQGKFAEFLSLKGSDRRQMLQRLFHLERYGDRLMQKLSQRVKETDNVLGKLYAEQTGLGEASAEALQTAIERLETAIQEAEQRRQELADMTARTEQWGKIREYQQEQARLQQRLDQLQQHEADIVSKEKQIEQAISAQNLLPLLDTWRTHETKAIQEQQRVTVLQQQLEQADRAVSVAAEHEQQAKQQLTEQEPSLLKRIEQLQQALQLQKECAALEQDQQQIQNQLEATQKQLEEASHQVQREQMLLDKARQRQEELNKQLKACEVRSQDRRELQEAQQQLSALDTARTRLQEQQTEYDGYHQAAQQANQVWQQITEQEAQRSVQEQQLQQQIFALYQDHQQLANDLQITEQSFEQLEEQHAQQAREAESNRLAMMLAAELQEGEPCSVCGSIHHPQPAHISNHLSTSADESVSTTQGSENINQQTQTLKQIKQHLQMQQQQVRGRQIELDSNMQEWDWQLDNAESVSVPNDQASVLSEIELQAQFANLQAQNQHLEQQTRALQQQLRQWRQDEREWSGRRLTAQSEQQSSGRLVEQSHTRLQAATQSLEQLLQQWQQKLPHLTEQSARERFAALAQMDEQAENIREGLEKSVPYIEEREQAIKNGNDHINTLDKQRIQDQTRQEGNQQLLQEKKNRLTEWIGDQSAQQLLTDTQQQHQQLRQQAEQTTDLWRTALQHQQTATHQVELAVQSLQSLQEQVNQHAEKWQQALQASPFDNEQSVSQSRMTEDQIQADRQQIQSHREQQHELSVHLREVQHKLNGQSVSEEEWAQIQQQYTAARQADEAALEQRAKATRDREDLEQRHVRWRELENQRVTLAQEAKHLSKLQASMRGNAFVEYIAEEQLMQVSLAASERLRFLTKQRYSLEVDSGGGFVICDNGNGGIRRPVSSLSGGETFLTSLSLALALSAQIQLRGQYPLQFFFLDEGFGTLDPELLDTVVTSLEKLHNDQLSVGIISHVPELRMRLPRKLVIIPAEQAGSGSKVMLERM</sequence>
<dbReference type="PANTHER" id="PTHR32114">
    <property type="entry name" value="ABC TRANSPORTER ABCH.3"/>
    <property type="match status" value="1"/>
</dbReference>
<protein>
    <recommendedName>
        <fullName evidence="3">Nuclease SbcCD subunit C</fullName>
    </recommendedName>
</protein>
<dbReference type="KEGG" id="pka:PQ456_15655"/>
<dbReference type="GO" id="GO:0006302">
    <property type="term" value="P:double-strand break repair"/>
    <property type="evidence" value="ECO:0007669"/>
    <property type="project" value="InterPro"/>
</dbReference>
<accession>A0AAX3LXB5</accession>
<dbReference type="PANTHER" id="PTHR32114:SF2">
    <property type="entry name" value="ABC TRANSPORTER ABCH.3"/>
    <property type="match status" value="1"/>
</dbReference>
<dbReference type="InterPro" id="IPR038729">
    <property type="entry name" value="Rad50/SbcC_AAA"/>
</dbReference>
<evidence type="ECO:0000256" key="1">
    <source>
        <dbReference type="ARBA" id="ARBA00006930"/>
    </source>
</evidence>
<dbReference type="Gene3D" id="3.40.50.300">
    <property type="entry name" value="P-loop containing nucleotide triphosphate hydrolases"/>
    <property type="match status" value="2"/>
</dbReference>
<evidence type="ECO:0000256" key="3">
    <source>
        <dbReference type="ARBA" id="ARBA00013368"/>
    </source>
</evidence>
<feature type="coiled-coil region" evidence="4">
    <location>
        <begin position="214"/>
        <end position="449"/>
    </location>
</feature>
<dbReference type="RefSeq" id="WP_273613119.1">
    <property type="nucleotide sequence ID" value="NZ_CP117416.1"/>
</dbReference>
<dbReference type="EMBL" id="CP117416">
    <property type="protein sequence ID" value="WCT54624.1"/>
    <property type="molecule type" value="Genomic_DNA"/>
</dbReference>
<dbReference type="Pfam" id="PF13558">
    <property type="entry name" value="SbcC_Walker_B"/>
    <property type="match status" value="1"/>
</dbReference>
<evidence type="ECO:0000313" key="7">
    <source>
        <dbReference type="EMBL" id="WCT54624.1"/>
    </source>
</evidence>
<evidence type="ECO:0000259" key="6">
    <source>
        <dbReference type="Pfam" id="PF13476"/>
    </source>
</evidence>
<dbReference type="InterPro" id="IPR027417">
    <property type="entry name" value="P-loop_NTPase"/>
</dbReference>
<reference evidence="7 8" key="1">
    <citation type="submission" date="2023-02" db="EMBL/GenBank/DDBJ databases">
        <title>Genome sequence of Paenibacillus kyungheensis KACC 18744.</title>
        <authorList>
            <person name="Kim S."/>
            <person name="Heo J."/>
            <person name="Kwon S.-W."/>
        </authorList>
    </citation>
    <scope>NUCLEOTIDE SEQUENCE [LARGE SCALE GENOMIC DNA]</scope>
    <source>
        <strain evidence="7 8">KACC 18744</strain>
    </source>
</reference>
<evidence type="ECO:0000256" key="2">
    <source>
        <dbReference type="ARBA" id="ARBA00011322"/>
    </source>
</evidence>
<organism evidence="7 8">
    <name type="scientific">Paenibacillus kyungheensis</name>
    <dbReference type="NCBI Taxonomy" id="1452732"/>
    <lineage>
        <taxon>Bacteria</taxon>
        <taxon>Bacillati</taxon>
        <taxon>Bacillota</taxon>
        <taxon>Bacilli</taxon>
        <taxon>Bacillales</taxon>
        <taxon>Paenibacillaceae</taxon>
        <taxon>Paenibacillus</taxon>
    </lineage>
</organism>
<comment type="similarity">
    <text evidence="1">Belongs to the SMC family. SbcC subfamily.</text>
</comment>
<proteinExistence type="inferred from homology"/>
<feature type="region of interest" description="Disordered" evidence="5">
    <location>
        <begin position="552"/>
        <end position="572"/>
    </location>
</feature>
<feature type="coiled-coil region" evidence="4">
    <location>
        <begin position="492"/>
        <end position="519"/>
    </location>
</feature>
<evidence type="ECO:0000256" key="4">
    <source>
        <dbReference type="SAM" id="Coils"/>
    </source>
</evidence>
<keyword evidence="8" id="KW-1185">Reference proteome</keyword>
<evidence type="ECO:0000256" key="5">
    <source>
        <dbReference type="SAM" id="MobiDB-lite"/>
    </source>
</evidence>
<feature type="domain" description="Rad50/SbcC-type AAA" evidence="6">
    <location>
        <begin position="6"/>
        <end position="379"/>
    </location>
</feature>
<dbReference type="Pfam" id="PF13476">
    <property type="entry name" value="AAA_23"/>
    <property type="match status" value="1"/>
</dbReference>
<name>A0AAX3LXB5_9BACL</name>
<feature type="compositionally biased region" description="Polar residues" evidence="5">
    <location>
        <begin position="555"/>
        <end position="572"/>
    </location>
</feature>
<dbReference type="AlphaFoldDB" id="A0AAX3LXB5"/>